<evidence type="ECO:0000313" key="7">
    <source>
        <dbReference type="EMBL" id="SFN89564.1"/>
    </source>
</evidence>
<evidence type="ECO:0000256" key="2">
    <source>
        <dbReference type="ARBA" id="ARBA00022630"/>
    </source>
</evidence>
<protein>
    <submittedName>
        <fullName evidence="7">L-2-hydroxyglutarate oxidase</fullName>
    </submittedName>
</protein>
<gene>
    <name evidence="7" type="ORF">SAMN04488519_102362</name>
</gene>
<dbReference type="PANTHER" id="PTHR43104">
    <property type="entry name" value="L-2-HYDROXYGLUTARATE DEHYDROGENASE, MITOCHONDRIAL"/>
    <property type="match status" value="1"/>
</dbReference>
<dbReference type="InterPro" id="IPR036188">
    <property type="entry name" value="FAD/NAD-bd_sf"/>
</dbReference>
<dbReference type="NCBIfam" id="NF008726">
    <property type="entry name" value="PRK11728.1"/>
    <property type="match status" value="1"/>
</dbReference>
<dbReference type="STRING" id="226506.SAMN04488519_102362"/>
<dbReference type="SUPFAM" id="SSF51905">
    <property type="entry name" value="FAD/NAD(P)-binding domain"/>
    <property type="match status" value="1"/>
</dbReference>
<proteinExistence type="inferred from homology"/>
<accession>A0A1I5CRN5</accession>
<dbReference type="Proteomes" id="UP000199564">
    <property type="component" value="Unassembled WGS sequence"/>
</dbReference>
<evidence type="ECO:0000256" key="3">
    <source>
        <dbReference type="ARBA" id="ARBA00022827"/>
    </source>
</evidence>
<evidence type="ECO:0000256" key="1">
    <source>
        <dbReference type="ARBA" id="ARBA00001974"/>
    </source>
</evidence>
<feature type="domain" description="FAD dependent oxidoreductase" evidence="6">
    <location>
        <begin position="4"/>
        <end position="393"/>
    </location>
</feature>
<evidence type="ECO:0000259" key="6">
    <source>
        <dbReference type="Pfam" id="PF01266"/>
    </source>
</evidence>
<dbReference type="GO" id="GO:0047545">
    <property type="term" value="F:(S)-2-hydroxyglutarate dehydrogenase activity"/>
    <property type="evidence" value="ECO:0007669"/>
    <property type="project" value="TreeGrafter"/>
</dbReference>
<keyword evidence="4" id="KW-0560">Oxidoreductase</keyword>
<keyword evidence="2" id="KW-0285">Flavoprotein</keyword>
<dbReference type="PANTHER" id="PTHR43104:SF2">
    <property type="entry name" value="L-2-HYDROXYGLUTARATE DEHYDROGENASE, MITOCHONDRIAL"/>
    <property type="match status" value="1"/>
</dbReference>
<dbReference type="EMBL" id="FOVW01000002">
    <property type="protein sequence ID" value="SFN89564.1"/>
    <property type="molecule type" value="Genomic_DNA"/>
</dbReference>
<dbReference type="Gene3D" id="3.50.50.60">
    <property type="entry name" value="FAD/NAD(P)-binding domain"/>
    <property type="match status" value="1"/>
</dbReference>
<dbReference type="Gene3D" id="3.30.9.10">
    <property type="entry name" value="D-Amino Acid Oxidase, subunit A, domain 2"/>
    <property type="match status" value="1"/>
</dbReference>
<dbReference type="GO" id="GO:0005737">
    <property type="term" value="C:cytoplasm"/>
    <property type="evidence" value="ECO:0007669"/>
    <property type="project" value="TreeGrafter"/>
</dbReference>
<keyword evidence="3" id="KW-0274">FAD</keyword>
<organism evidence="7 8">
    <name type="scientific">Algoriphagus ornithinivorans</name>
    <dbReference type="NCBI Taxonomy" id="226506"/>
    <lineage>
        <taxon>Bacteria</taxon>
        <taxon>Pseudomonadati</taxon>
        <taxon>Bacteroidota</taxon>
        <taxon>Cytophagia</taxon>
        <taxon>Cytophagales</taxon>
        <taxon>Cyclobacteriaceae</taxon>
        <taxon>Algoriphagus</taxon>
    </lineage>
</organism>
<evidence type="ECO:0000256" key="4">
    <source>
        <dbReference type="ARBA" id="ARBA00023002"/>
    </source>
</evidence>
<reference evidence="8" key="1">
    <citation type="submission" date="2016-10" db="EMBL/GenBank/DDBJ databases">
        <authorList>
            <person name="Varghese N."/>
            <person name="Submissions S."/>
        </authorList>
    </citation>
    <scope>NUCLEOTIDE SEQUENCE [LARGE SCALE GENOMIC DNA]</scope>
    <source>
        <strain evidence="8">DSM 15282</strain>
    </source>
</reference>
<name>A0A1I5CRN5_9BACT</name>
<dbReference type="AlphaFoldDB" id="A0A1I5CRN5"/>
<sequence length="400" mass="43971">MVYDIAIVGGGIVGLATGLKLIKSKPELKIVILEKEEQLAKHQTGNNSGVIHSGLYYKPGSLKAINCINGYHELVSFCQEEKIPYEITGKVVVATREEQKPLLENLWKRGLENGLTGTRKISLDELKEYEPHCAGVAAIHVPQTGIVDYYQVALAYGRKFMQLGGSILLKHKVLKISTSNNINTIETSIKSIESKLVINCAGLYSDKIARMNSDEADDVKIIPFRGEYYKLKKEKEYLVKNLIYPVPDPNFPFLGVHFTRMMKGGVEAGPNAILAFKREGYKKSQINFSELAETLAWPGFQKVAAKYWKTGFGELYRSFSKAAFTKALQELIPEIQESDLVDGGAGVRAQACDRSGGLLDDFAIRESATVINVLNAPSPAATSSLSIGGTVASMALKRFE</sequence>
<evidence type="ECO:0000256" key="5">
    <source>
        <dbReference type="ARBA" id="ARBA00037941"/>
    </source>
</evidence>
<comment type="similarity">
    <text evidence="5">Belongs to the L2HGDH family.</text>
</comment>
<dbReference type="Pfam" id="PF01266">
    <property type="entry name" value="DAO"/>
    <property type="match status" value="1"/>
</dbReference>
<keyword evidence="8" id="KW-1185">Reference proteome</keyword>
<dbReference type="InterPro" id="IPR006076">
    <property type="entry name" value="FAD-dep_OxRdtase"/>
</dbReference>
<evidence type="ECO:0000313" key="8">
    <source>
        <dbReference type="Proteomes" id="UP000199564"/>
    </source>
</evidence>
<comment type="cofactor">
    <cofactor evidence="1">
        <name>FAD</name>
        <dbReference type="ChEBI" id="CHEBI:57692"/>
    </cofactor>
</comment>
<dbReference type="RefSeq" id="WP_091650662.1">
    <property type="nucleotide sequence ID" value="NZ_FOVW01000002.1"/>
</dbReference>